<proteinExistence type="predicted"/>
<dbReference type="EMBL" id="JANPWB010000010">
    <property type="protein sequence ID" value="KAJ1139196.1"/>
    <property type="molecule type" value="Genomic_DNA"/>
</dbReference>
<sequence>MDRPCHFVNRPGHLLLSLRYSRLLGTRGQFPRSQVPQQRHLDHVQTHGPAPLQEPLQEIYLKDHYGPELRTIYPLLPDA</sequence>
<accession>A0AAV7QIJ1</accession>
<dbReference type="Proteomes" id="UP001066276">
    <property type="component" value="Chromosome 6"/>
</dbReference>
<keyword evidence="2" id="KW-1185">Reference proteome</keyword>
<dbReference type="AlphaFoldDB" id="A0AAV7QIJ1"/>
<name>A0AAV7QIJ1_PLEWA</name>
<protein>
    <submittedName>
        <fullName evidence="1">Uncharacterized protein</fullName>
    </submittedName>
</protein>
<evidence type="ECO:0000313" key="1">
    <source>
        <dbReference type="EMBL" id="KAJ1139196.1"/>
    </source>
</evidence>
<comment type="caution">
    <text evidence="1">The sequence shown here is derived from an EMBL/GenBank/DDBJ whole genome shotgun (WGS) entry which is preliminary data.</text>
</comment>
<evidence type="ECO:0000313" key="2">
    <source>
        <dbReference type="Proteomes" id="UP001066276"/>
    </source>
</evidence>
<gene>
    <name evidence="1" type="ORF">NDU88_005571</name>
</gene>
<organism evidence="1 2">
    <name type="scientific">Pleurodeles waltl</name>
    <name type="common">Iberian ribbed newt</name>
    <dbReference type="NCBI Taxonomy" id="8319"/>
    <lineage>
        <taxon>Eukaryota</taxon>
        <taxon>Metazoa</taxon>
        <taxon>Chordata</taxon>
        <taxon>Craniata</taxon>
        <taxon>Vertebrata</taxon>
        <taxon>Euteleostomi</taxon>
        <taxon>Amphibia</taxon>
        <taxon>Batrachia</taxon>
        <taxon>Caudata</taxon>
        <taxon>Salamandroidea</taxon>
        <taxon>Salamandridae</taxon>
        <taxon>Pleurodelinae</taxon>
        <taxon>Pleurodeles</taxon>
    </lineage>
</organism>
<reference evidence="1" key="1">
    <citation type="journal article" date="2022" name="bioRxiv">
        <title>Sequencing and chromosome-scale assembly of the giantPleurodeles waltlgenome.</title>
        <authorList>
            <person name="Brown T."/>
            <person name="Elewa A."/>
            <person name="Iarovenko S."/>
            <person name="Subramanian E."/>
            <person name="Araus A.J."/>
            <person name="Petzold A."/>
            <person name="Susuki M."/>
            <person name="Suzuki K.-i.T."/>
            <person name="Hayashi T."/>
            <person name="Toyoda A."/>
            <person name="Oliveira C."/>
            <person name="Osipova E."/>
            <person name="Leigh N.D."/>
            <person name="Simon A."/>
            <person name="Yun M.H."/>
        </authorList>
    </citation>
    <scope>NUCLEOTIDE SEQUENCE</scope>
    <source>
        <strain evidence="1">20211129_DDA</strain>
        <tissue evidence="1">Liver</tissue>
    </source>
</reference>